<gene>
    <name evidence="1" type="ORF">BN2614_LOCUS1</name>
</gene>
<evidence type="ECO:0000313" key="2">
    <source>
        <dbReference type="Proteomes" id="UP000269945"/>
    </source>
</evidence>
<evidence type="ECO:0000313" key="1">
    <source>
        <dbReference type="EMBL" id="VCX31457.1"/>
    </source>
</evidence>
<name>A0A9X9M3R7_GULGU</name>
<dbReference type="Proteomes" id="UP000269945">
    <property type="component" value="Unassembled WGS sequence"/>
</dbReference>
<reference evidence="1 2" key="1">
    <citation type="submission" date="2018-10" db="EMBL/GenBank/DDBJ databases">
        <authorList>
            <person name="Ekblom R."/>
            <person name="Jareborg N."/>
        </authorList>
    </citation>
    <scope>NUCLEOTIDE SEQUENCE [LARGE SCALE GENOMIC DNA]</scope>
    <source>
        <tissue evidence="1">Muscle</tissue>
    </source>
</reference>
<dbReference type="EMBL" id="CYRY02041394">
    <property type="protein sequence ID" value="VCX31457.1"/>
    <property type="molecule type" value="Genomic_DNA"/>
</dbReference>
<protein>
    <submittedName>
        <fullName evidence="1">Uncharacterized protein</fullName>
    </submittedName>
</protein>
<keyword evidence="2" id="KW-1185">Reference proteome</keyword>
<comment type="caution">
    <text evidence="1">The sequence shown here is derived from an EMBL/GenBank/DDBJ whole genome shotgun (WGS) entry which is preliminary data.</text>
</comment>
<dbReference type="AlphaFoldDB" id="A0A9X9M3R7"/>
<organism evidence="1 2">
    <name type="scientific">Gulo gulo</name>
    <name type="common">Wolverine</name>
    <name type="synonym">Gluton</name>
    <dbReference type="NCBI Taxonomy" id="48420"/>
    <lineage>
        <taxon>Eukaryota</taxon>
        <taxon>Metazoa</taxon>
        <taxon>Chordata</taxon>
        <taxon>Craniata</taxon>
        <taxon>Vertebrata</taxon>
        <taxon>Euteleostomi</taxon>
        <taxon>Mammalia</taxon>
        <taxon>Eutheria</taxon>
        <taxon>Laurasiatheria</taxon>
        <taxon>Carnivora</taxon>
        <taxon>Caniformia</taxon>
        <taxon>Musteloidea</taxon>
        <taxon>Mustelidae</taxon>
        <taxon>Guloninae</taxon>
        <taxon>Gulo</taxon>
    </lineage>
</organism>
<proteinExistence type="predicted"/>
<accession>A0A9X9M3R7</accession>
<sequence length="42" mass="4747">MFLEVSCIQWSSWFGKFLQLEPSLGTTLPLSTCKLVEGPMLK</sequence>